<dbReference type="HOGENOM" id="CLU_2746958_0_0_1"/>
<sequence>YLFILHNDSGLGDRSGRKDPQRLCPRNRENNQVSSKPQYLQLLISNQIPSAYPPPLPLTLSSNTRVTNTLF</sequence>
<organism evidence="2 3">
    <name type="scientific">Laccaria amethystina LaAM-08-1</name>
    <dbReference type="NCBI Taxonomy" id="1095629"/>
    <lineage>
        <taxon>Eukaryota</taxon>
        <taxon>Fungi</taxon>
        <taxon>Dikarya</taxon>
        <taxon>Basidiomycota</taxon>
        <taxon>Agaricomycotina</taxon>
        <taxon>Agaricomycetes</taxon>
        <taxon>Agaricomycetidae</taxon>
        <taxon>Agaricales</taxon>
        <taxon>Agaricineae</taxon>
        <taxon>Hydnangiaceae</taxon>
        <taxon>Laccaria</taxon>
    </lineage>
</organism>
<feature type="non-terminal residue" evidence="2">
    <location>
        <position position="1"/>
    </location>
</feature>
<name>A0A0C9Y3S9_9AGAR</name>
<accession>A0A0C9Y3S9</accession>
<dbReference type="AlphaFoldDB" id="A0A0C9Y3S9"/>
<gene>
    <name evidence="2" type="ORF">K443DRAFT_510161</name>
</gene>
<dbReference type="EMBL" id="KN838588">
    <property type="protein sequence ID" value="KIK02778.1"/>
    <property type="molecule type" value="Genomic_DNA"/>
</dbReference>
<reference evidence="3" key="2">
    <citation type="submission" date="2015-01" db="EMBL/GenBank/DDBJ databases">
        <title>Evolutionary Origins and Diversification of the Mycorrhizal Mutualists.</title>
        <authorList>
            <consortium name="DOE Joint Genome Institute"/>
            <consortium name="Mycorrhizal Genomics Consortium"/>
            <person name="Kohler A."/>
            <person name="Kuo A."/>
            <person name="Nagy L.G."/>
            <person name="Floudas D."/>
            <person name="Copeland A."/>
            <person name="Barry K.W."/>
            <person name="Cichocki N."/>
            <person name="Veneault-Fourrey C."/>
            <person name="LaButti K."/>
            <person name="Lindquist E.A."/>
            <person name="Lipzen A."/>
            <person name="Lundell T."/>
            <person name="Morin E."/>
            <person name="Murat C."/>
            <person name="Riley R."/>
            <person name="Ohm R."/>
            <person name="Sun H."/>
            <person name="Tunlid A."/>
            <person name="Henrissat B."/>
            <person name="Grigoriev I.V."/>
            <person name="Hibbett D.S."/>
            <person name="Martin F."/>
        </authorList>
    </citation>
    <scope>NUCLEOTIDE SEQUENCE [LARGE SCALE GENOMIC DNA]</scope>
    <source>
        <strain evidence="3">LaAM-08-1</strain>
    </source>
</reference>
<reference evidence="2 3" key="1">
    <citation type="submission" date="2014-04" db="EMBL/GenBank/DDBJ databases">
        <authorList>
            <consortium name="DOE Joint Genome Institute"/>
            <person name="Kuo A."/>
            <person name="Kohler A."/>
            <person name="Nagy L.G."/>
            <person name="Floudas D."/>
            <person name="Copeland A."/>
            <person name="Barry K.W."/>
            <person name="Cichocki N."/>
            <person name="Veneault-Fourrey C."/>
            <person name="LaButti K."/>
            <person name="Lindquist E.A."/>
            <person name="Lipzen A."/>
            <person name="Lundell T."/>
            <person name="Morin E."/>
            <person name="Murat C."/>
            <person name="Sun H."/>
            <person name="Tunlid A."/>
            <person name="Henrissat B."/>
            <person name="Grigoriev I.V."/>
            <person name="Hibbett D.S."/>
            <person name="Martin F."/>
            <person name="Nordberg H.P."/>
            <person name="Cantor M.N."/>
            <person name="Hua S.X."/>
        </authorList>
    </citation>
    <scope>NUCLEOTIDE SEQUENCE [LARGE SCALE GENOMIC DNA]</scope>
    <source>
        <strain evidence="2 3">LaAM-08-1</strain>
    </source>
</reference>
<keyword evidence="3" id="KW-1185">Reference proteome</keyword>
<evidence type="ECO:0000313" key="3">
    <source>
        <dbReference type="Proteomes" id="UP000054477"/>
    </source>
</evidence>
<evidence type="ECO:0000313" key="2">
    <source>
        <dbReference type="EMBL" id="KIK02778.1"/>
    </source>
</evidence>
<proteinExistence type="predicted"/>
<evidence type="ECO:0000256" key="1">
    <source>
        <dbReference type="SAM" id="MobiDB-lite"/>
    </source>
</evidence>
<protein>
    <submittedName>
        <fullName evidence="2">Uncharacterized protein</fullName>
    </submittedName>
</protein>
<feature type="region of interest" description="Disordered" evidence="1">
    <location>
        <begin position="1"/>
        <end position="36"/>
    </location>
</feature>
<feature type="compositionally biased region" description="Basic and acidic residues" evidence="1">
    <location>
        <begin position="14"/>
        <end position="29"/>
    </location>
</feature>
<dbReference type="Proteomes" id="UP000054477">
    <property type="component" value="Unassembled WGS sequence"/>
</dbReference>